<evidence type="ECO:0000259" key="1">
    <source>
        <dbReference type="Pfam" id="PF23822"/>
    </source>
</evidence>
<gene>
    <name evidence="2" type="ORF">GCM10009760_13950</name>
</gene>
<dbReference type="InterPro" id="IPR055616">
    <property type="entry name" value="DUF7192"/>
</dbReference>
<evidence type="ECO:0000313" key="2">
    <source>
        <dbReference type="EMBL" id="GAA2135421.1"/>
    </source>
</evidence>
<dbReference type="EMBL" id="BAAANT010000005">
    <property type="protein sequence ID" value="GAA2135421.1"/>
    <property type="molecule type" value="Genomic_DNA"/>
</dbReference>
<sequence length="282" mass="30598">MNGLILPPFYSWQEFLDAAQLPSSISNGAGRDNRTACTAWAGATWEEALELARDGWHEPLEEVGLSIGALRRLAGLSGRGPVLEPFLDVTGGEVDIAAYLSGAPECMVNATVQQVSRRGKVITFLIPGSYPSTTPHREVRNRGLALAALCAGIIGAGHSVEIWSSKSGELRGDPIRSHSSVARIVSPGEPLNVGRLIFAVAHPAMLRRLWFSVWDAQPRDIARLFPPTYGSSTDRVPGNLPAEIRDPYIFPVLRPGEPHWQSLDLAMAWCRTTFTDLGLSLP</sequence>
<feature type="domain" description="DUF7192" evidence="1">
    <location>
        <begin position="9"/>
        <end position="242"/>
    </location>
</feature>
<accession>A0ABN2Z1P5</accession>
<name>A0ABN2Z1P5_9ACTN</name>
<evidence type="ECO:0000313" key="3">
    <source>
        <dbReference type="Proteomes" id="UP001422759"/>
    </source>
</evidence>
<dbReference type="Pfam" id="PF23822">
    <property type="entry name" value="DUF7192"/>
    <property type="match status" value="1"/>
</dbReference>
<dbReference type="Proteomes" id="UP001422759">
    <property type="component" value="Unassembled WGS sequence"/>
</dbReference>
<organism evidence="2 3">
    <name type="scientific">Kitasatospora kazusensis</name>
    <dbReference type="NCBI Taxonomy" id="407974"/>
    <lineage>
        <taxon>Bacteria</taxon>
        <taxon>Bacillati</taxon>
        <taxon>Actinomycetota</taxon>
        <taxon>Actinomycetes</taxon>
        <taxon>Kitasatosporales</taxon>
        <taxon>Streptomycetaceae</taxon>
        <taxon>Kitasatospora</taxon>
    </lineage>
</organism>
<comment type="caution">
    <text evidence="2">The sequence shown here is derived from an EMBL/GenBank/DDBJ whole genome shotgun (WGS) entry which is preliminary data.</text>
</comment>
<dbReference type="RefSeq" id="WP_344461836.1">
    <property type="nucleotide sequence ID" value="NZ_BAAANT010000005.1"/>
</dbReference>
<protein>
    <recommendedName>
        <fullName evidence="1">DUF7192 domain-containing protein</fullName>
    </recommendedName>
</protein>
<reference evidence="2 3" key="1">
    <citation type="journal article" date="2019" name="Int. J. Syst. Evol. Microbiol.">
        <title>The Global Catalogue of Microorganisms (GCM) 10K type strain sequencing project: providing services to taxonomists for standard genome sequencing and annotation.</title>
        <authorList>
            <consortium name="The Broad Institute Genomics Platform"/>
            <consortium name="The Broad Institute Genome Sequencing Center for Infectious Disease"/>
            <person name="Wu L."/>
            <person name="Ma J."/>
        </authorList>
    </citation>
    <scope>NUCLEOTIDE SEQUENCE [LARGE SCALE GENOMIC DNA]</scope>
    <source>
        <strain evidence="2 3">JCM 14560</strain>
    </source>
</reference>
<proteinExistence type="predicted"/>
<keyword evidence="3" id="KW-1185">Reference proteome</keyword>